<sequence length="77" mass="8614">MSKQMEKQIDRKDYTDLIIQSVNISSALKGLQTLLYYFPLAADVKPSDLDQLNGIVSAIAALAEKNAEETTKSIHWM</sequence>
<keyword evidence="2" id="KW-1185">Reference proteome</keyword>
<protein>
    <submittedName>
        <fullName evidence="1">Uncharacterized protein</fullName>
    </submittedName>
</protein>
<organism evidence="1 2">
    <name type="scientific">Enterococcus devriesei</name>
    <dbReference type="NCBI Taxonomy" id="319970"/>
    <lineage>
        <taxon>Bacteria</taxon>
        <taxon>Bacillati</taxon>
        <taxon>Bacillota</taxon>
        <taxon>Bacilli</taxon>
        <taxon>Lactobacillales</taxon>
        <taxon>Enterococcaceae</taxon>
        <taxon>Enterococcus</taxon>
    </lineage>
</organism>
<gene>
    <name evidence="1" type="ORF">RV00_GL002268</name>
</gene>
<name>A0A1L8SWB2_9ENTE</name>
<evidence type="ECO:0000313" key="1">
    <source>
        <dbReference type="EMBL" id="OJG36124.1"/>
    </source>
</evidence>
<dbReference type="STRING" id="319970.RV00_GL002268"/>
<dbReference type="EMBL" id="JXKM01000004">
    <property type="protein sequence ID" value="OJG36124.1"/>
    <property type="molecule type" value="Genomic_DNA"/>
</dbReference>
<proteinExistence type="predicted"/>
<dbReference type="AlphaFoldDB" id="A0A1L8SWB2"/>
<reference evidence="1 2" key="1">
    <citation type="submission" date="2014-12" db="EMBL/GenBank/DDBJ databases">
        <title>Draft genome sequences of 29 type strains of Enterococci.</title>
        <authorList>
            <person name="Zhong Z."/>
            <person name="Sun Z."/>
            <person name="Liu W."/>
            <person name="Zhang W."/>
            <person name="Zhang H."/>
        </authorList>
    </citation>
    <scope>NUCLEOTIDE SEQUENCE [LARGE SCALE GENOMIC DNA]</scope>
    <source>
        <strain evidence="1 2">DSM 22802</strain>
    </source>
</reference>
<accession>A0A1L8SWB2</accession>
<dbReference type="Proteomes" id="UP000183700">
    <property type="component" value="Unassembled WGS sequence"/>
</dbReference>
<comment type="caution">
    <text evidence="1">The sequence shown here is derived from an EMBL/GenBank/DDBJ whole genome shotgun (WGS) entry which is preliminary data.</text>
</comment>
<evidence type="ECO:0000313" key="2">
    <source>
        <dbReference type="Proteomes" id="UP000183700"/>
    </source>
</evidence>